<dbReference type="KEGG" id="cpae:CPAST_c06500"/>
<dbReference type="Proteomes" id="UP000028042">
    <property type="component" value="Unassembled WGS sequence"/>
</dbReference>
<evidence type="ECO:0000256" key="2">
    <source>
        <dbReference type="ARBA" id="ARBA00006464"/>
    </source>
</evidence>
<evidence type="ECO:0000256" key="7">
    <source>
        <dbReference type="SAM" id="Phobius"/>
    </source>
</evidence>
<dbReference type="RefSeq" id="WP_004455543.1">
    <property type="nucleotide sequence ID" value="NZ_ANZB01000010.1"/>
</dbReference>
<evidence type="ECO:0000313" key="9">
    <source>
        <dbReference type="EMBL" id="AJA50738.1"/>
    </source>
</evidence>
<keyword evidence="12" id="KW-1185">Reference proteome</keyword>
<dbReference type="Proteomes" id="UP000030905">
    <property type="component" value="Chromosome"/>
</dbReference>
<evidence type="ECO:0000256" key="6">
    <source>
        <dbReference type="ARBA" id="ARBA00023136"/>
    </source>
</evidence>
<accession>A0A0H3J6Z3</accession>
<reference evidence="9 12" key="1">
    <citation type="journal article" date="2015" name="Genome Announc.">
        <title>Complete Genome Sequence of the Nitrogen-Fixing and Solvent-Producing Clostridium pasteurianum DSM 525.</title>
        <authorList>
            <person name="Poehlein A."/>
            <person name="Grosse-Honebrink A."/>
            <person name="Zhang Y."/>
            <person name="Minton N.P."/>
            <person name="Daniel R."/>
        </authorList>
    </citation>
    <scope>NUCLEOTIDE SEQUENCE [LARGE SCALE GENOMIC DNA]</scope>
    <source>
        <strain evidence="9">DSM 525</strain>
        <strain evidence="12">DSM 525 / ATCC 6013</strain>
    </source>
</reference>
<dbReference type="AlphaFoldDB" id="A0A0H3J6Z3"/>
<keyword evidence="3 9" id="KW-0808">Transferase</keyword>
<name>A0A0H3J6Z3_CLOPA</name>
<keyword evidence="5 7" id="KW-1133">Transmembrane helix</keyword>
<sequence>MQNLELDKEVDVDLYRDRYSKSFLYYAGKRLIDICGSSIGLILLSPFLLVIIIAIKLDSKGPVIFSQERVGKNGRKFKMYKFRSMVVNAEELLIKLKDKNEMSGPMFKMKEDPRITKVGKFIRRTSIDELPQLLNVLKGDMSLVGPRPNLPREVAKFSDYHKLKLLAKPGLTCYWQVMGRNTIGFEEWMKLDIKYIEERNLWVDIKLIIRTFFMLFGDKNAH</sequence>
<evidence type="ECO:0000313" key="12">
    <source>
        <dbReference type="Proteomes" id="UP000030905"/>
    </source>
</evidence>
<dbReference type="GO" id="GO:0016020">
    <property type="term" value="C:membrane"/>
    <property type="evidence" value="ECO:0007669"/>
    <property type="project" value="UniProtKB-SubCell"/>
</dbReference>
<dbReference type="Pfam" id="PF02397">
    <property type="entry name" value="Bac_transf"/>
    <property type="match status" value="1"/>
</dbReference>
<comment type="similarity">
    <text evidence="2">Belongs to the bacterial sugar transferase family.</text>
</comment>
<proteinExistence type="inferred from homology"/>
<dbReference type="EMBL" id="CP009268">
    <property type="protein sequence ID" value="AJA50738.1"/>
    <property type="molecule type" value="Genomic_DNA"/>
</dbReference>
<keyword evidence="4 7" id="KW-0812">Transmembrane</keyword>
<dbReference type="EC" id="2.7.8.-" evidence="9"/>
<keyword evidence="6 7" id="KW-0472">Membrane</keyword>
<dbReference type="GeneID" id="93072868"/>
<evidence type="ECO:0000256" key="1">
    <source>
        <dbReference type="ARBA" id="ARBA00004141"/>
    </source>
</evidence>
<gene>
    <name evidence="9" type="primary">cpsE</name>
    <name evidence="9" type="ORF">CLPA_c06500</name>
    <name evidence="10" type="ORF">CP6013_02500</name>
</gene>
<evidence type="ECO:0000256" key="3">
    <source>
        <dbReference type="ARBA" id="ARBA00022679"/>
    </source>
</evidence>
<evidence type="ECO:0000313" key="10">
    <source>
        <dbReference type="EMBL" id="KRU13252.1"/>
    </source>
</evidence>
<evidence type="ECO:0000313" key="11">
    <source>
        <dbReference type="Proteomes" id="UP000028042"/>
    </source>
</evidence>
<dbReference type="InterPro" id="IPR017475">
    <property type="entry name" value="EPS_sugar_tfrase"/>
</dbReference>
<dbReference type="NCBIfam" id="TIGR03025">
    <property type="entry name" value="EPS_sugtrans"/>
    <property type="match status" value="1"/>
</dbReference>
<evidence type="ECO:0000256" key="4">
    <source>
        <dbReference type="ARBA" id="ARBA00022692"/>
    </source>
</evidence>
<dbReference type="PATRIC" id="fig|1262449.3.peg.2924"/>
<feature type="domain" description="Bacterial sugar transferase" evidence="8">
    <location>
        <begin position="29"/>
        <end position="216"/>
    </location>
</feature>
<reference evidence="10" key="2">
    <citation type="submission" date="2015-10" db="EMBL/GenBank/DDBJ databases">
        <title>Improved Draft Genome Sequence of Clostridium pasteurianum Strain ATCC 6013 (DSM 525) Using a Hybrid Next-Generation Sequencing Approach.</title>
        <authorList>
            <person name="Pyne M.E."/>
            <person name="Utturkar S.M."/>
            <person name="Brown S.D."/>
            <person name="Moo-Young M."/>
            <person name="Chung D.A."/>
            <person name="Chou P.C."/>
        </authorList>
    </citation>
    <scope>NUCLEOTIDE SEQUENCE</scope>
    <source>
        <strain evidence="10">ATCC 6013</strain>
    </source>
</reference>
<dbReference type="InterPro" id="IPR003362">
    <property type="entry name" value="Bact_transf"/>
</dbReference>
<dbReference type="GO" id="GO:0047360">
    <property type="term" value="F:undecaprenyl-phosphate galactose phosphotransferase activity"/>
    <property type="evidence" value="ECO:0007669"/>
    <property type="project" value="UniProtKB-EC"/>
</dbReference>
<dbReference type="PANTHER" id="PTHR30576">
    <property type="entry name" value="COLANIC BIOSYNTHESIS UDP-GLUCOSE LIPID CARRIER TRANSFERASE"/>
    <property type="match status" value="1"/>
</dbReference>
<dbReference type="KEGG" id="cpat:CLPA_c06500"/>
<reference evidence="10 11" key="3">
    <citation type="journal article" name="Genome Announc.">
        <title>Improved Draft Genome Sequence of Clostridium pasteurianum Strain ATCC 6013 (DSM 525) Using a Hybrid Next-Generation Sequencing Approach.</title>
        <authorList>
            <person name="Pyne M.E."/>
            <person name="Utturkar S."/>
            <person name="Brown S.D."/>
            <person name="Moo-Young M."/>
            <person name="Chung D.A."/>
            <person name="Chou C.P."/>
        </authorList>
    </citation>
    <scope>NUCLEOTIDE SEQUENCE [LARGE SCALE GENOMIC DNA]</scope>
    <source>
        <strain evidence="10 11">ATCC 6013</strain>
    </source>
</reference>
<dbReference type="PANTHER" id="PTHR30576:SF10">
    <property type="entry name" value="SLL5057 PROTEIN"/>
    <property type="match status" value="1"/>
</dbReference>
<evidence type="ECO:0000259" key="8">
    <source>
        <dbReference type="Pfam" id="PF02397"/>
    </source>
</evidence>
<feature type="transmembrane region" description="Helical" evidence="7">
    <location>
        <begin position="31"/>
        <end position="55"/>
    </location>
</feature>
<dbReference type="EMBL" id="JPGY02000001">
    <property type="protein sequence ID" value="KRU13252.1"/>
    <property type="molecule type" value="Genomic_DNA"/>
</dbReference>
<dbReference type="eggNOG" id="COG2148">
    <property type="taxonomic scope" value="Bacteria"/>
</dbReference>
<organism evidence="9 12">
    <name type="scientific">Clostridium pasteurianum DSM 525 = ATCC 6013</name>
    <dbReference type="NCBI Taxonomy" id="1262449"/>
    <lineage>
        <taxon>Bacteria</taxon>
        <taxon>Bacillati</taxon>
        <taxon>Bacillota</taxon>
        <taxon>Clostridia</taxon>
        <taxon>Eubacteriales</taxon>
        <taxon>Clostridiaceae</taxon>
        <taxon>Clostridium</taxon>
    </lineage>
</organism>
<protein>
    <submittedName>
        <fullName evidence="10">Exopolysaccharide biosynthesis polyprenyl glycosylphosphotransferase</fullName>
        <ecNumber evidence="10">2.7.8.6</ecNumber>
    </submittedName>
    <submittedName>
        <fullName evidence="9">Galactosyl transferase CpsE</fullName>
        <ecNumber evidence="9">2.7.8.-</ecNumber>
    </submittedName>
</protein>
<comment type="subcellular location">
    <subcellularLocation>
        <location evidence="1">Membrane</location>
        <topology evidence="1">Multi-pass membrane protein</topology>
    </subcellularLocation>
</comment>
<dbReference type="EC" id="2.7.8.6" evidence="10"/>
<evidence type="ECO:0000256" key="5">
    <source>
        <dbReference type="ARBA" id="ARBA00022989"/>
    </source>
</evidence>